<feature type="binding site" evidence="1">
    <location>
        <position position="57"/>
    </location>
    <ligand>
        <name>Mg(2+)</name>
        <dbReference type="ChEBI" id="CHEBI:18420"/>
        <label>1</label>
    </ligand>
</feature>
<dbReference type="EC" id="2.7.4.16" evidence="1"/>
<protein>
    <recommendedName>
        <fullName evidence="1">Thiamine-monophosphate kinase</fullName>
        <shortName evidence="1">TMP kinase</shortName>
        <shortName evidence="1">Thiamine-phosphate kinase</shortName>
        <ecNumber evidence="1">2.7.4.16</ecNumber>
    </recommendedName>
</protein>
<dbReference type="Proteomes" id="UP000703038">
    <property type="component" value="Unassembled WGS sequence"/>
</dbReference>
<keyword evidence="4" id="KW-1185">Reference proteome</keyword>
<sequence>MSQADDPATGTVGDLGEFALIGRATAGRIHPPSVAIGPGDDAAVIAAPDSRVVVTTDMLVEGRHFRLDWSSHHDVGRKAIAQNAADIAAMGARCTGFLVSMSCPSTTAVSDVDALTAGLWAEATRVGASIVGGDVTGGDRLVLSITALGDLEGRPPVLRSGARPGDVLALSGPTGRSAAGWALYEAGSATYPDLLAAHRVPTPDPADGPAAARAGASSMCDVSDGVIGDAGHLSAMSAVRLDISAADMEIPEDVVQAGIELGVDPLHWALGGGEDHVLLATFASDDVPTGWRRIGSVSAGTGVTVDGVRWEGPAAWTSF</sequence>
<dbReference type="EMBL" id="JAFBBK010000001">
    <property type="protein sequence ID" value="MBM7415018.1"/>
    <property type="molecule type" value="Genomic_DNA"/>
</dbReference>
<reference evidence="3 4" key="1">
    <citation type="submission" date="2021-01" db="EMBL/GenBank/DDBJ databases">
        <title>Genomics of switchgrass bacterial isolates.</title>
        <authorList>
            <person name="Shade A."/>
        </authorList>
    </citation>
    <scope>NUCLEOTIDE SEQUENCE [LARGE SCALE GENOMIC DNA]</scope>
    <source>
        <strain evidence="3 4">PvP111</strain>
    </source>
</reference>
<feature type="binding site" evidence="1">
    <location>
        <position position="57"/>
    </location>
    <ligand>
        <name>Mg(2+)</name>
        <dbReference type="ChEBI" id="CHEBI:18420"/>
        <label>2</label>
    </ligand>
</feature>
<feature type="binding site" evidence="1">
    <location>
        <position position="41"/>
    </location>
    <ligand>
        <name>Mg(2+)</name>
        <dbReference type="ChEBI" id="CHEBI:18420"/>
        <label>4</label>
    </ligand>
</feature>
<dbReference type="Pfam" id="PF00586">
    <property type="entry name" value="AIRS"/>
    <property type="match status" value="1"/>
</dbReference>
<comment type="function">
    <text evidence="1">Catalyzes the ATP-dependent phosphorylation of thiamine-monophosphate (TMP) to form thiamine-pyrophosphate (TPP), the active form of vitamin B1.</text>
</comment>
<feature type="binding site" evidence="1">
    <location>
        <position position="56"/>
    </location>
    <ligand>
        <name>Mg(2+)</name>
        <dbReference type="ChEBI" id="CHEBI:18420"/>
        <label>1</label>
    </ligand>
</feature>
<dbReference type="CDD" id="cd02194">
    <property type="entry name" value="ThiL"/>
    <property type="match status" value="1"/>
</dbReference>
<evidence type="ECO:0000256" key="1">
    <source>
        <dbReference type="HAMAP-Rule" id="MF_02128"/>
    </source>
</evidence>
<feature type="binding site" evidence="1">
    <location>
        <position position="86"/>
    </location>
    <ligand>
        <name>Mg(2+)</name>
        <dbReference type="ChEBI" id="CHEBI:18420"/>
        <label>4</label>
    </ligand>
</feature>
<keyword evidence="1" id="KW-0784">Thiamine biosynthesis</keyword>
<dbReference type="PANTHER" id="PTHR30270">
    <property type="entry name" value="THIAMINE-MONOPHOSPHATE KINASE"/>
    <property type="match status" value="1"/>
</dbReference>
<accession>A0ABS2KST9</accession>
<dbReference type="SUPFAM" id="SSF56042">
    <property type="entry name" value="PurM C-terminal domain-like"/>
    <property type="match status" value="1"/>
</dbReference>
<dbReference type="RefSeq" id="WP_307806206.1">
    <property type="nucleotide sequence ID" value="NZ_JAFBBK010000001.1"/>
</dbReference>
<feature type="binding site" evidence="1">
    <location>
        <position position="55"/>
    </location>
    <ligand>
        <name>Mg(2+)</name>
        <dbReference type="ChEBI" id="CHEBI:18420"/>
        <label>4</label>
    </ligand>
</feature>
<dbReference type="PIRSF" id="PIRSF005303">
    <property type="entry name" value="Thiam_monoph_kin"/>
    <property type="match status" value="1"/>
</dbReference>
<keyword evidence="1" id="KW-0547">Nucleotide-binding</keyword>
<feature type="binding site" evidence="1">
    <location>
        <position position="316"/>
    </location>
    <ligand>
        <name>substrate</name>
    </ligand>
</feature>
<keyword evidence="1" id="KW-0067">ATP-binding</keyword>
<feature type="binding site" evidence="1">
    <location>
        <position position="86"/>
    </location>
    <ligand>
        <name>Mg(2+)</name>
        <dbReference type="ChEBI" id="CHEBI:18420"/>
        <label>2</label>
    </ligand>
</feature>
<feature type="binding site" evidence="1">
    <location>
        <position position="274"/>
    </location>
    <ligand>
        <name>substrate</name>
    </ligand>
</feature>
<feature type="binding site" evidence="1">
    <location>
        <position position="221"/>
    </location>
    <ligand>
        <name>Mg(2+)</name>
        <dbReference type="ChEBI" id="CHEBI:18420"/>
        <label>3</label>
    </ligand>
</feature>
<feature type="binding site" evidence="1">
    <location>
        <position position="86"/>
    </location>
    <ligand>
        <name>Mg(2+)</name>
        <dbReference type="ChEBI" id="CHEBI:18420"/>
        <label>3</label>
    </ligand>
</feature>
<dbReference type="InterPro" id="IPR016188">
    <property type="entry name" value="PurM-like_N"/>
</dbReference>
<dbReference type="InterPro" id="IPR036921">
    <property type="entry name" value="PurM-like_N_sf"/>
</dbReference>
<dbReference type="NCBIfam" id="NF004351">
    <property type="entry name" value="PRK05731.1-4"/>
    <property type="match status" value="1"/>
</dbReference>
<keyword evidence="1" id="KW-0460">Magnesium</keyword>
<feature type="domain" description="PurM-like N-terminal" evidence="2">
    <location>
        <begin position="39"/>
        <end position="149"/>
    </location>
</feature>
<feature type="binding site" evidence="1">
    <location>
        <position position="223"/>
    </location>
    <ligand>
        <name>ATP</name>
        <dbReference type="ChEBI" id="CHEBI:30616"/>
    </ligand>
</feature>
<comment type="catalytic activity">
    <reaction evidence="1">
        <text>thiamine phosphate + ATP = thiamine diphosphate + ADP</text>
        <dbReference type="Rhea" id="RHEA:15913"/>
        <dbReference type="ChEBI" id="CHEBI:30616"/>
        <dbReference type="ChEBI" id="CHEBI:37575"/>
        <dbReference type="ChEBI" id="CHEBI:58937"/>
        <dbReference type="ChEBI" id="CHEBI:456216"/>
        <dbReference type="EC" id="2.7.4.16"/>
    </reaction>
</comment>
<keyword evidence="1" id="KW-0479">Metal-binding</keyword>
<feature type="binding site" evidence="1">
    <location>
        <position position="224"/>
    </location>
    <ligand>
        <name>Mg(2+)</name>
        <dbReference type="ChEBI" id="CHEBI:18420"/>
        <label>5</label>
    </ligand>
</feature>
<comment type="miscellaneous">
    <text evidence="1">Reaction mechanism of ThiL seems to utilize a direct, inline transfer of the gamma-phosphate of ATP to TMP rather than a phosphorylated enzyme intermediate.</text>
</comment>
<dbReference type="NCBIfam" id="TIGR01379">
    <property type="entry name" value="thiL"/>
    <property type="match status" value="1"/>
</dbReference>
<dbReference type="Gene3D" id="3.90.650.10">
    <property type="entry name" value="PurM-like C-terminal domain"/>
    <property type="match status" value="1"/>
</dbReference>
<dbReference type="InterPro" id="IPR036676">
    <property type="entry name" value="PurM-like_C_sf"/>
</dbReference>
<organism evidence="3 4">
    <name type="scientific">Rhodococcoides corynebacterioides</name>
    <dbReference type="NCBI Taxonomy" id="53972"/>
    <lineage>
        <taxon>Bacteria</taxon>
        <taxon>Bacillati</taxon>
        <taxon>Actinomycetota</taxon>
        <taxon>Actinomycetes</taxon>
        <taxon>Mycobacteriales</taxon>
        <taxon>Nocardiaceae</taxon>
        <taxon>Rhodococcoides</taxon>
    </lineage>
</organism>
<dbReference type="InterPro" id="IPR006283">
    <property type="entry name" value="ThiL-like"/>
</dbReference>
<dbReference type="SUPFAM" id="SSF55326">
    <property type="entry name" value="PurM N-terminal domain-like"/>
    <property type="match status" value="1"/>
</dbReference>
<comment type="pathway">
    <text evidence="1">Cofactor biosynthesis; thiamine diphosphate biosynthesis; thiamine diphosphate from thiamine phosphate: step 1/1.</text>
</comment>
<comment type="similarity">
    <text evidence="1">Belongs to the thiamine-monophosphate kinase family.</text>
</comment>
<feature type="binding site" evidence="1">
    <location>
        <position position="64"/>
    </location>
    <ligand>
        <name>substrate</name>
    </ligand>
</feature>
<evidence type="ECO:0000259" key="2">
    <source>
        <dbReference type="Pfam" id="PF00586"/>
    </source>
</evidence>
<keyword evidence="1 3" id="KW-0808">Transferase</keyword>
<comment type="caution">
    <text evidence="1">Lacks conserved residue(s) required for the propagation of feature annotation.</text>
</comment>
<feature type="binding site" evidence="1">
    <location>
        <position position="134"/>
    </location>
    <ligand>
        <name>Mg(2+)</name>
        <dbReference type="ChEBI" id="CHEBI:18420"/>
        <label>1</label>
    </ligand>
</feature>
<proteinExistence type="inferred from homology"/>
<feature type="binding site" evidence="1">
    <location>
        <position position="159"/>
    </location>
    <ligand>
        <name>ATP</name>
        <dbReference type="ChEBI" id="CHEBI:30616"/>
    </ligand>
</feature>
<dbReference type="Gene3D" id="3.30.1330.10">
    <property type="entry name" value="PurM-like, N-terminal domain"/>
    <property type="match status" value="1"/>
</dbReference>
<name>A0ABS2KST9_9NOCA</name>
<keyword evidence="1 3" id="KW-0418">Kinase</keyword>
<evidence type="ECO:0000313" key="3">
    <source>
        <dbReference type="EMBL" id="MBM7415018.1"/>
    </source>
</evidence>
<gene>
    <name evidence="1" type="primary">thiL</name>
    <name evidence="3" type="ORF">JOE42_001751</name>
</gene>
<feature type="binding site" evidence="1">
    <location>
        <begin position="133"/>
        <end position="134"/>
    </location>
    <ligand>
        <name>ATP</name>
        <dbReference type="ChEBI" id="CHEBI:30616"/>
    </ligand>
</feature>
<feature type="binding site" evidence="1">
    <location>
        <position position="41"/>
    </location>
    <ligand>
        <name>Mg(2+)</name>
        <dbReference type="ChEBI" id="CHEBI:18420"/>
        <label>3</label>
    </ligand>
</feature>
<dbReference type="PANTHER" id="PTHR30270:SF0">
    <property type="entry name" value="THIAMINE-MONOPHOSPHATE KINASE"/>
    <property type="match status" value="1"/>
</dbReference>
<dbReference type="GO" id="GO:0009030">
    <property type="term" value="F:thiamine-phosphate kinase activity"/>
    <property type="evidence" value="ECO:0007669"/>
    <property type="project" value="UniProtKB-EC"/>
</dbReference>
<evidence type="ECO:0000313" key="4">
    <source>
        <dbReference type="Proteomes" id="UP000703038"/>
    </source>
</evidence>
<comment type="caution">
    <text evidence="3">The sequence shown here is derived from an EMBL/GenBank/DDBJ whole genome shotgun (WGS) entry which is preliminary data.</text>
</comment>
<dbReference type="HAMAP" id="MF_02128">
    <property type="entry name" value="TMP_kinase"/>
    <property type="match status" value="1"/>
</dbReference>